<dbReference type="SUPFAM" id="SSF48452">
    <property type="entry name" value="TPR-like"/>
    <property type="match status" value="1"/>
</dbReference>
<dbReference type="InterPro" id="IPR011990">
    <property type="entry name" value="TPR-like_helical_dom_sf"/>
</dbReference>
<dbReference type="EMBL" id="CP120682">
    <property type="protein sequence ID" value="WKN38200.1"/>
    <property type="molecule type" value="Genomic_DNA"/>
</dbReference>
<proteinExistence type="predicted"/>
<dbReference type="InterPro" id="IPR051012">
    <property type="entry name" value="CellSynth/LPSAsmb/PSIAsmb"/>
</dbReference>
<reference evidence="4" key="1">
    <citation type="journal article" date="2023" name="Comput. Struct. Biotechnol. J.">
        <title>Discovery of a novel marine Bacteroidetes with a rich repertoire of carbohydrate-active enzymes.</title>
        <authorList>
            <person name="Chen B."/>
            <person name="Liu G."/>
            <person name="Chen Q."/>
            <person name="Wang H."/>
            <person name="Liu L."/>
            <person name="Tang K."/>
        </authorList>
    </citation>
    <scope>NUCLEOTIDE SEQUENCE</scope>
    <source>
        <strain evidence="4">TK19036</strain>
    </source>
</reference>
<evidence type="ECO:0000256" key="3">
    <source>
        <dbReference type="PROSITE-ProRule" id="PRU00339"/>
    </source>
</evidence>
<dbReference type="Pfam" id="PF14559">
    <property type="entry name" value="TPR_19"/>
    <property type="match status" value="1"/>
</dbReference>
<organism evidence="4">
    <name type="scientific">Roseihalotalea indica</name>
    <dbReference type="NCBI Taxonomy" id="2867963"/>
    <lineage>
        <taxon>Bacteria</taxon>
        <taxon>Pseudomonadati</taxon>
        <taxon>Bacteroidota</taxon>
        <taxon>Cytophagia</taxon>
        <taxon>Cytophagales</taxon>
        <taxon>Catalimonadaceae</taxon>
        <taxon>Roseihalotalea</taxon>
    </lineage>
</organism>
<keyword evidence="1" id="KW-0677">Repeat</keyword>
<accession>A0AA49JHG0</accession>
<dbReference type="SMART" id="SM00028">
    <property type="entry name" value="TPR"/>
    <property type="match status" value="2"/>
</dbReference>
<evidence type="ECO:0000256" key="2">
    <source>
        <dbReference type="ARBA" id="ARBA00022803"/>
    </source>
</evidence>
<evidence type="ECO:0000256" key="1">
    <source>
        <dbReference type="ARBA" id="ARBA00022737"/>
    </source>
</evidence>
<dbReference type="PANTHER" id="PTHR45586">
    <property type="entry name" value="TPR REPEAT-CONTAINING PROTEIN PA4667"/>
    <property type="match status" value="1"/>
</dbReference>
<evidence type="ECO:0000313" key="4">
    <source>
        <dbReference type="EMBL" id="WKN38200.1"/>
    </source>
</evidence>
<reference evidence="4" key="2">
    <citation type="journal article" date="2024" name="Antonie Van Leeuwenhoek">
        <title>Roseihalotalea indica gen. nov., sp. nov., a halophilic Bacteroidetes from mesopelagic Southwest Indian Ocean with higher carbohydrate metabolic potential.</title>
        <authorList>
            <person name="Chen B."/>
            <person name="Zhang M."/>
            <person name="Lin D."/>
            <person name="Ye J."/>
            <person name="Tang K."/>
        </authorList>
    </citation>
    <scope>NUCLEOTIDE SEQUENCE</scope>
    <source>
        <strain evidence="4">TK19036</strain>
    </source>
</reference>
<name>A0AA49JHG0_9BACT</name>
<dbReference type="AlphaFoldDB" id="A0AA49JHG0"/>
<protein>
    <submittedName>
        <fullName evidence="4">Tetratricopeptide repeat protein</fullName>
    </submittedName>
</protein>
<dbReference type="PROSITE" id="PS50293">
    <property type="entry name" value="TPR_REGION"/>
    <property type="match status" value="1"/>
</dbReference>
<dbReference type="PROSITE" id="PS50005">
    <property type="entry name" value="TPR"/>
    <property type="match status" value="1"/>
</dbReference>
<keyword evidence="2 3" id="KW-0802">TPR repeat</keyword>
<dbReference type="InterPro" id="IPR019734">
    <property type="entry name" value="TPR_rpt"/>
</dbReference>
<sequence length="275" mass="30331">MVKKQLIVLGGALVAVGILFSLPRVVVDNEEGGISERASTATADVSSTEEENAHLPTLTAAARLEADSLRALYEANESIEKNTIFANSLIELFAQAGRYDSAAYYAEALAEQTNTVAAQKKAGEMYYEAFMMAMSAEQSRRLGEKTRIYFDKVLAVQPDNLDAKAKAAMTYVSSSTPMQGIQMLREVVEEDENHELATYNLGLLSMQSGQYDKAVERLEKVKEINPDNIQAQFLLGVSYLEAGEADKARAQFEHLKEISDDPEIIANVDNYLERI</sequence>
<dbReference type="Gene3D" id="1.25.40.10">
    <property type="entry name" value="Tetratricopeptide repeat domain"/>
    <property type="match status" value="1"/>
</dbReference>
<gene>
    <name evidence="4" type="ORF">K4G66_05740</name>
</gene>
<dbReference type="PANTHER" id="PTHR45586:SF1">
    <property type="entry name" value="LIPOPOLYSACCHARIDE ASSEMBLY PROTEIN B"/>
    <property type="match status" value="1"/>
</dbReference>
<feature type="repeat" description="TPR" evidence="3">
    <location>
        <begin position="195"/>
        <end position="228"/>
    </location>
</feature>